<name>A0A813K4D8_POLGL</name>
<gene>
    <name evidence="3" type="ORF">PGLA2088_LOCUS27166</name>
</gene>
<reference evidence="3" key="1">
    <citation type="submission" date="2021-02" db="EMBL/GenBank/DDBJ databases">
        <authorList>
            <person name="Dougan E. K."/>
            <person name="Rhodes N."/>
            <person name="Thang M."/>
            <person name="Chan C."/>
        </authorList>
    </citation>
    <scope>NUCLEOTIDE SEQUENCE</scope>
</reference>
<accession>A0A813K4D8</accession>
<dbReference type="AlphaFoldDB" id="A0A813K4D8"/>
<dbReference type="Proteomes" id="UP000626109">
    <property type="component" value="Unassembled WGS sequence"/>
</dbReference>
<organism evidence="3 4">
    <name type="scientific">Polarella glacialis</name>
    <name type="common">Dinoflagellate</name>
    <dbReference type="NCBI Taxonomy" id="89957"/>
    <lineage>
        <taxon>Eukaryota</taxon>
        <taxon>Sar</taxon>
        <taxon>Alveolata</taxon>
        <taxon>Dinophyceae</taxon>
        <taxon>Suessiales</taxon>
        <taxon>Suessiaceae</taxon>
        <taxon>Polarella</taxon>
    </lineage>
</organism>
<sequence length="681" mass="71652">MPSEKLVYVTPLDAEDAEEHQEVGGGASLNYASQKDRTNEKNVVLHHIYIIIGINKYVCCPRAFSQTNRAGMEFDASLTSSSRTSRSVGRPLDWAAELGCWHSSVADSSAGAEQSLAAFDLSWLGGLGAGGGRFELAVVGLGQGGCSGAPRPRGCSAVIVGLGPNAGHEASSGRSESASAYALRALVGSPVTLAEEHTVVVDALGPLCCTSSLLPAAQSLQRTYRHYARSAKGSTLLVLRPLGLGSLAGAELKLRASGGSAGWQMTATAEEDSEKLSLPTDLAALAPGVPSGHGFWLEIHVQVLTPLNFTLSLQPDFADPESGHAKVEPASSTRLVPNVKVIGKFVEASGQAFHYDFHLASGKAGNRVLRFNQCYGRATATVSYLDASGQSVEAHSKGMDADVLPLPRGDAAPDDEKQGGSSRGTTVVEGPGSVFEIELATGAEEELISLPRSLVLVLSPRQASPADGLTFQFGAAELGTRAGAMFTDRSSEPGLHYALVAVNKSIPGLHANTTCGLQEAMERGAAIQGHSMKAVKTQLLGQLLQATLPWPGGRSNHSWGPNESFEVNLLVTLVTPSGRQVSARNYHAFTLSARSLDDDARNKQKFPGGVSPIYGIAVLVVGVSCFIAIKRRSEGGESTLSRDLAQVQMVEKEPTISYDVQDLEDTGRSRLLRSSYVPPTV</sequence>
<dbReference type="EMBL" id="CAJNNW010027341">
    <property type="protein sequence ID" value="CAE8690915.1"/>
    <property type="molecule type" value="Genomic_DNA"/>
</dbReference>
<evidence type="ECO:0000313" key="3">
    <source>
        <dbReference type="EMBL" id="CAE8690915.1"/>
    </source>
</evidence>
<evidence type="ECO:0000256" key="2">
    <source>
        <dbReference type="SAM" id="Phobius"/>
    </source>
</evidence>
<proteinExistence type="predicted"/>
<keyword evidence="2" id="KW-0472">Membrane</keyword>
<evidence type="ECO:0000313" key="4">
    <source>
        <dbReference type="Proteomes" id="UP000626109"/>
    </source>
</evidence>
<feature type="transmembrane region" description="Helical" evidence="2">
    <location>
        <begin position="611"/>
        <end position="629"/>
    </location>
</feature>
<protein>
    <submittedName>
        <fullName evidence="3">Uncharacterized protein</fullName>
    </submittedName>
</protein>
<feature type="region of interest" description="Disordered" evidence="1">
    <location>
        <begin position="396"/>
        <end position="427"/>
    </location>
</feature>
<keyword evidence="2" id="KW-0812">Transmembrane</keyword>
<evidence type="ECO:0000256" key="1">
    <source>
        <dbReference type="SAM" id="MobiDB-lite"/>
    </source>
</evidence>
<comment type="caution">
    <text evidence="3">The sequence shown here is derived from an EMBL/GenBank/DDBJ whole genome shotgun (WGS) entry which is preliminary data.</text>
</comment>
<keyword evidence="2" id="KW-1133">Transmembrane helix</keyword>